<dbReference type="KEGG" id="ome:OLMES_2784"/>
<accession>A0A1Y0I8J6</accession>
<evidence type="ECO:0000256" key="1">
    <source>
        <dbReference type="SAM" id="Coils"/>
    </source>
</evidence>
<proteinExistence type="predicted"/>
<protein>
    <submittedName>
        <fullName evidence="3">Chromosome segregation ATPases-like</fullName>
    </submittedName>
</protein>
<gene>
    <name evidence="3" type="ORF">OLMES_2784</name>
</gene>
<feature type="coiled-coil region" evidence="1">
    <location>
        <begin position="103"/>
        <end position="186"/>
    </location>
</feature>
<keyword evidence="4" id="KW-1185">Reference proteome</keyword>
<evidence type="ECO:0000313" key="3">
    <source>
        <dbReference type="EMBL" id="ARU56832.1"/>
    </source>
</evidence>
<dbReference type="OrthoDB" id="583532at2"/>
<keyword evidence="1" id="KW-0175">Coiled coil</keyword>
<sequence length="360" mass="41128">MARIGVTFDDIAQAADLIETQGEKPTVDRVREVLGTGSKSTIAPLLKRWHAEKANIPDVSEIPKPLLDALKTVYQQTHDLATARVDEAQLVFDEKQKAANNAVVMAQQELATHRDEIIKLKAEISSLTTENNQLKEQQQEDQILITKLETEKAAALNQTLALNTRIKEYKSEIHDIRSSVEHYQERVVQEREYEREQHRINLQHYRDQTEAALNSASTLQQQVSTLDCQLTDKRTAMAELTEELNGCQKAHLACQSELNCETQSLNYLRAQYEMLETRHSDIENEREELKQAYNTLKAEHAEKVIKLDLLQQANNVLTLDLQEHKSASDAMRADLSELNIIKARLEAIVEERSTNRSIRR</sequence>
<dbReference type="Pfam" id="PF11740">
    <property type="entry name" value="KfrA_N"/>
    <property type="match status" value="1"/>
</dbReference>
<dbReference type="RefSeq" id="WP_087461790.1">
    <property type="nucleotide sequence ID" value="NZ_CP021425.1"/>
</dbReference>
<dbReference type="EMBL" id="CP021425">
    <property type="protein sequence ID" value="ARU56832.1"/>
    <property type="molecule type" value="Genomic_DNA"/>
</dbReference>
<reference evidence="3 4" key="1">
    <citation type="submission" date="2017-05" db="EMBL/GenBank/DDBJ databases">
        <title>Genomic insights into alkan degradation activity of Oleiphilus messinensis.</title>
        <authorList>
            <person name="Kozyavkin S.A."/>
            <person name="Slesarev A.I."/>
            <person name="Golyshin P.N."/>
            <person name="Korzhenkov A."/>
            <person name="Golyshina O.N."/>
            <person name="Toshchakov S.V."/>
        </authorList>
    </citation>
    <scope>NUCLEOTIDE SEQUENCE [LARGE SCALE GENOMIC DNA]</scope>
    <source>
        <strain evidence="3 4">ME102</strain>
    </source>
</reference>
<evidence type="ECO:0000259" key="2">
    <source>
        <dbReference type="Pfam" id="PF11740"/>
    </source>
</evidence>
<evidence type="ECO:0000313" key="4">
    <source>
        <dbReference type="Proteomes" id="UP000196027"/>
    </source>
</evidence>
<dbReference type="InterPro" id="IPR021104">
    <property type="entry name" value="KfrA_DNA-bd_N"/>
</dbReference>
<feature type="domain" description="KfrA N-terminal DNA-binding" evidence="2">
    <location>
        <begin position="7"/>
        <end position="116"/>
    </location>
</feature>
<organism evidence="3 4">
    <name type="scientific">Oleiphilus messinensis</name>
    <dbReference type="NCBI Taxonomy" id="141451"/>
    <lineage>
        <taxon>Bacteria</taxon>
        <taxon>Pseudomonadati</taxon>
        <taxon>Pseudomonadota</taxon>
        <taxon>Gammaproteobacteria</taxon>
        <taxon>Oceanospirillales</taxon>
        <taxon>Oleiphilaceae</taxon>
        <taxon>Oleiphilus</taxon>
    </lineage>
</organism>
<feature type="coiled-coil region" evidence="1">
    <location>
        <begin position="265"/>
        <end position="306"/>
    </location>
</feature>
<name>A0A1Y0I8J6_9GAMM</name>
<dbReference type="AlphaFoldDB" id="A0A1Y0I8J6"/>
<dbReference type="Proteomes" id="UP000196027">
    <property type="component" value="Chromosome"/>
</dbReference>